<evidence type="ECO:0000256" key="1">
    <source>
        <dbReference type="SAM" id="Phobius"/>
    </source>
</evidence>
<proteinExistence type="predicted"/>
<dbReference type="Pfam" id="PF00685">
    <property type="entry name" value="Sulfotransfer_1"/>
    <property type="match status" value="1"/>
</dbReference>
<evidence type="ECO:0000313" key="3">
    <source>
        <dbReference type="EMBL" id="CAE1159621.1"/>
    </source>
</evidence>
<dbReference type="GO" id="GO:0050659">
    <property type="term" value="F:N-acetylgalactosamine 4-sulfate 6-O-sulfotransferase activity"/>
    <property type="evidence" value="ECO:0007669"/>
    <property type="project" value="UniProtKB-EC"/>
</dbReference>
<dbReference type="SUPFAM" id="SSF52540">
    <property type="entry name" value="P-loop containing nucleoside triphosphate hydrolases"/>
    <property type="match status" value="1"/>
</dbReference>
<dbReference type="Proteomes" id="UP000597762">
    <property type="component" value="Unassembled WGS sequence"/>
</dbReference>
<protein>
    <submittedName>
        <fullName evidence="3">CHST15</fullName>
        <ecNumber evidence="3">2.8.2.33</ecNumber>
    </submittedName>
</protein>
<feature type="transmembrane region" description="Helical" evidence="1">
    <location>
        <begin position="152"/>
        <end position="172"/>
    </location>
</feature>
<keyword evidence="1" id="KW-0812">Transmembrane</keyword>
<reference evidence="3" key="1">
    <citation type="submission" date="2021-01" db="EMBL/GenBank/DDBJ databases">
        <authorList>
            <person name="Li R."/>
            <person name="Bekaert M."/>
        </authorList>
    </citation>
    <scope>NUCLEOTIDE SEQUENCE</scope>
    <source>
        <strain evidence="3">Farmed</strain>
    </source>
</reference>
<dbReference type="InterPro" id="IPR000863">
    <property type="entry name" value="Sulfotransferase_dom"/>
</dbReference>
<dbReference type="InterPro" id="IPR052654">
    <property type="entry name" value="CS_Sulfotransferase"/>
</dbReference>
<feature type="domain" description="Sulfotransferase" evidence="2">
    <location>
        <begin position="279"/>
        <end position="512"/>
    </location>
</feature>
<dbReference type="Gene3D" id="3.40.50.300">
    <property type="entry name" value="P-loop containing nucleotide triphosphate hydrolases"/>
    <property type="match status" value="1"/>
</dbReference>
<accession>A0A812AVW6</accession>
<gene>
    <name evidence="3" type="ORF">SPHA_6024</name>
</gene>
<dbReference type="PANTHER" id="PTHR15723">
    <property type="entry name" value="CARBOHYDRATE SULFOTRANSFERASE 15"/>
    <property type="match status" value="1"/>
</dbReference>
<dbReference type="EC" id="2.8.2.33" evidence="3"/>
<keyword evidence="3" id="KW-0808">Transferase</keyword>
<dbReference type="InterPro" id="IPR027417">
    <property type="entry name" value="P-loop_NTPase"/>
</dbReference>
<dbReference type="PANTHER" id="PTHR15723:SF0">
    <property type="entry name" value="CARBOHYDRATE SULFOTRANSFERASE 15"/>
    <property type="match status" value="1"/>
</dbReference>
<dbReference type="GO" id="GO:0019319">
    <property type="term" value="P:hexose biosynthetic process"/>
    <property type="evidence" value="ECO:0007669"/>
    <property type="project" value="TreeGrafter"/>
</dbReference>
<organism evidence="3 4">
    <name type="scientific">Acanthosepion pharaonis</name>
    <name type="common">Pharaoh cuttlefish</name>
    <name type="synonym">Sepia pharaonis</name>
    <dbReference type="NCBI Taxonomy" id="158019"/>
    <lineage>
        <taxon>Eukaryota</taxon>
        <taxon>Metazoa</taxon>
        <taxon>Spiralia</taxon>
        <taxon>Lophotrochozoa</taxon>
        <taxon>Mollusca</taxon>
        <taxon>Cephalopoda</taxon>
        <taxon>Coleoidea</taxon>
        <taxon>Decapodiformes</taxon>
        <taxon>Sepiida</taxon>
        <taxon>Sepiina</taxon>
        <taxon>Sepiidae</taxon>
        <taxon>Acanthosepion</taxon>
    </lineage>
</organism>
<name>A0A812AVW6_ACAPH</name>
<dbReference type="EMBL" id="CAHIKZ030000199">
    <property type="protein sequence ID" value="CAE1159621.1"/>
    <property type="molecule type" value="Genomic_DNA"/>
</dbReference>
<evidence type="ECO:0000259" key="2">
    <source>
        <dbReference type="Pfam" id="PF00685"/>
    </source>
</evidence>
<comment type="caution">
    <text evidence="3">The sequence shown here is derived from an EMBL/GenBank/DDBJ whole genome shotgun (WGS) entry which is preliminary data.</text>
</comment>
<evidence type="ECO:0000313" key="4">
    <source>
        <dbReference type="Proteomes" id="UP000597762"/>
    </source>
</evidence>
<keyword evidence="1" id="KW-0472">Membrane</keyword>
<dbReference type="AlphaFoldDB" id="A0A812AVW6"/>
<dbReference type="OrthoDB" id="8068875at2759"/>
<sequence>MKSLSLTRHWTDSLQPQSLSLSTSLSSNAQVSPTQQNSQNKISIVCSPPRLSICRSQIESPSTVRPTRLSFLTRRENKLTDRLRVAKIYPLLSVMPPPPPPRGSVRVVARSLRQTPEKVIWKLRFTKRCFPCCVRNSKTSCKKIGMLNSKKLVLFCILTVFIYCIFVHNFVWKNTQQRSYAGVYTTPKQKTVLNFSNFIITKENDLINKRPPAFLQEYRNPCWLEDIYSAGVYLDNPYLHMSQSIQKEMVRLTTKWDKLLSKNDGTKPAQRLRCLPYFYIAGMPKSGTTDFYRRMNVHPDIVKCQRKEPHWWTRIQFQELWKRNHSSFNNYVDLFDGAAEQIQKDKNHKKITSDASASTLWDNDFWNRLPGNANLSEPDLLIAHYIHHMTPSAKIIVILRNPVDRLFSDYLYFGIYNKSLENFHQRVKDSIEMYQKCFKNETLRKCVYDRNLSLLSGVRLRIGLYWIYLQDWFSVFPKEMFYIIKTEDYAKCIKCTFKKVFRFLGLPQLSKTNEAFMGSIPKANTRRIKDKFLCEDLLPPSPPPLQKNGNDIFDPFFSNSFIVS</sequence>
<keyword evidence="4" id="KW-1185">Reference proteome</keyword>
<keyword evidence="1" id="KW-1133">Transmembrane helix</keyword>